<name>A0A1D9P2K9_9FIRM</name>
<accession>A0A1D9P2K9</accession>
<dbReference type="SUPFAM" id="SSF89447">
    <property type="entry name" value="AbrB/MazE/MraZ-like"/>
    <property type="match status" value="1"/>
</dbReference>
<sequence length="146" mass="16186">MGTAFKGEYSHSIDAKGRLIIPAKFRELLGDQFVVTKGFDGCLFVFAEEGWEQFEAKLQSLPMDKPEARMLGRFFIAGAIDAETDKQGRILLPANLLQHAKIEKEAVIAGVGNRAEIWSKAEWEKASTFDDINSIAAKMSEYGLSI</sequence>
<evidence type="ECO:0000259" key="8">
    <source>
        <dbReference type="PROSITE" id="PS51740"/>
    </source>
</evidence>
<keyword evidence="9" id="KW-0132">Cell division</keyword>
<dbReference type="OrthoDB" id="9807753at2"/>
<evidence type="ECO:0000256" key="2">
    <source>
        <dbReference type="ARBA" id="ARBA00022490"/>
    </source>
</evidence>
<keyword evidence="5 7" id="KW-0238">DNA-binding</keyword>
<organism evidence="9 10">
    <name type="scientific">Butyrivibrio hungatei</name>
    <dbReference type="NCBI Taxonomy" id="185008"/>
    <lineage>
        <taxon>Bacteria</taxon>
        <taxon>Bacillati</taxon>
        <taxon>Bacillota</taxon>
        <taxon>Clostridia</taxon>
        <taxon>Lachnospirales</taxon>
        <taxon>Lachnospiraceae</taxon>
        <taxon>Butyrivibrio</taxon>
    </lineage>
</organism>
<dbReference type="InterPro" id="IPR007159">
    <property type="entry name" value="SpoVT-AbrB_dom"/>
</dbReference>
<evidence type="ECO:0000313" key="10">
    <source>
        <dbReference type="Proteomes" id="UP000179284"/>
    </source>
</evidence>
<evidence type="ECO:0000256" key="1">
    <source>
        <dbReference type="ARBA" id="ARBA00013860"/>
    </source>
</evidence>
<evidence type="ECO:0000256" key="4">
    <source>
        <dbReference type="ARBA" id="ARBA00023015"/>
    </source>
</evidence>
<dbReference type="AlphaFoldDB" id="A0A1D9P2K9"/>
<gene>
    <name evidence="7" type="primary">mraZ</name>
    <name evidence="9" type="ORF">bhn_I1718</name>
</gene>
<comment type="subunit">
    <text evidence="7">Forms oligomers.</text>
</comment>
<dbReference type="GO" id="GO:0003700">
    <property type="term" value="F:DNA-binding transcription factor activity"/>
    <property type="evidence" value="ECO:0007669"/>
    <property type="project" value="UniProtKB-UniRule"/>
</dbReference>
<dbReference type="NCBIfam" id="TIGR00242">
    <property type="entry name" value="division/cell wall cluster transcriptional repressor MraZ"/>
    <property type="match status" value="1"/>
</dbReference>
<evidence type="ECO:0000313" key="9">
    <source>
        <dbReference type="EMBL" id="AOZ96751.1"/>
    </source>
</evidence>
<dbReference type="GO" id="GO:0005737">
    <property type="term" value="C:cytoplasm"/>
    <property type="evidence" value="ECO:0007669"/>
    <property type="project" value="UniProtKB-UniRule"/>
</dbReference>
<dbReference type="Gene3D" id="3.40.1550.20">
    <property type="entry name" value="Transcriptional regulator MraZ domain"/>
    <property type="match status" value="1"/>
</dbReference>
<dbReference type="InterPro" id="IPR020603">
    <property type="entry name" value="MraZ_dom"/>
</dbReference>
<evidence type="ECO:0000256" key="7">
    <source>
        <dbReference type="HAMAP-Rule" id="MF_01008"/>
    </source>
</evidence>
<evidence type="ECO:0000256" key="6">
    <source>
        <dbReference type="ARBA" id="ARBA00023163"/>
    </source>
</evidence>
<dbReference type="InterPro" id="IPR035642">
    <property type="entry name" value="MraZ_N"/>
</dbReference>
<dbReference type="InterPro" id="IPR003444">
    <property type="entry name" value="MraZ"/>
</dbReference>
<dbReference type="GO" id="GO:2000143">
    <property type="term" value="P:negative regulation of DNA-templated transcription initiation"/>
    <property type="evidence" value="ECO:0007669"/>
    <property type="project" value="TreeGrafter"/>
</dbReference>
<feature type="domain" description="SpoVT-AbrB" evidence="8">
    <location>
        <begin position="8"/>
        <end position="50"/>
    </location>
</feature>
<keyword evidence="3" id="KW-0677">Repeat</keyword>
<dbReference type="CDD" id="cd16321">
    <property type="entry name" value="MraZ_C"/>
    <property type="match status" value="1"/>
</dbReference>
<comment type="similarity">
    <text evidence="7">Belongs to the MraZ family.</text>
</comment>
<evidence type="ECO:0000256" key="5">
    <source>
        <dbReference type="ARBA" id="ARBA00023125"/>
    </source>
</evidence>
<dbReference type="InterPro" id="IPR035644">
    <property type="entry name" value="MraZ_C"/>
</dbReference>
<reference evidence="10" key="1">
    <citation type="submission" date="2016-10" db="EMBL/GenBank/DDBJ databases">
        <title>The complete genome sequence of the rumen bacterium Butyrivibrio hungatei MB2003.</title>
        <authorList>
            <person name="Palevich N."/>
            <person name="Kelly W.J."/>
            <person name="Leahy S.C."/>
            <person name="Altermann E."/>
            <person name="Rakonjac J."/>
            <person name="Attwood G.T."/>
        </authorList>
    </citation>
    <scope>NUCLEOTIDE SEQUENCE [LARGE SCALE GENOMIC DNA]</scope>
    <source>
        <strain evidence="10">MB2003</strain>
    </source>
</reference>
<dbReference type="PANTHER" id="PTHR34701:SF1">
    <property type="entry name" value="TRANSCRIPTIONAL REGULATOR MRAZ"/>
    <property type="match status" value="1"/>
</dbReference>
<dbReference type="GO" id="GO:0051301">
    <property type="term" value="P:cell division"/>
    <property type="evidence" value="ECO:0007669"/>
    <property type="project" value="UniProtKB-KW"/>
</dbReference>
<dbReference type="Proteomes" id="UP000179284">
    <property type="component" value="Chromosome I"/>
</dbReference>
<dbReference type="EMBL" id="CP017831">
    <property type="protein sequence ID" value="AOZ96751.1"/>
    <property type="molecule type" value="Genomic_DNA"/>
</dbReference>
<keyword evidence="2 7" id="KW-0963">Cytoplasm</keyword>
<dbReference type="RefSeq" id="WP_071176416.1">
    <property type="nucleotide sequence ID" value="NZ_CP017831.1"/>
</dbReference>
<keyword evidence="6 7" id="KW-0804">Transcription</keyword>
<keyword evidence="9" id="KW-0131">Cell cycle</keyword>
<dbReference type="PROSITE" id="PS51740">
    <property type="entry name" value="SPOVT_ABRB"/>
    <property type="match status" value="2"/>
</dbReference>
<dbReference type="InterPro" id="IPR037914">
    <property type="entry name" value="SpoVT-AbrB_sf"/>
</dbReference>
<dbReference type="KEGG" id="bhu:bhn_I1718"/>
<keyword evidence="10" id="KW-1185">Reference proteome</keyword>
<dbReference type="CDD" id="cd16320">
    <property type="entry name" value="MraZ_N"/>
    <property type="match status" value="1"/>
</dbReference>
<proteinExistence type="inferred from homology"/>
<feature type="domain" description="SpoVT-AbrB" evidence="8">
    <location>
        <begin position="79"/>
        <end position="122"/>
    </location>
</feature>
<keyword evidence="4 7" id="KW-0805">Transcription regulation</keyword>
<dbReference type="InterPro" id="IPR038619">
    <property type="entry name" value="MraZ_sf"/>
</dbReference>
<evidence type="ECO:0000256" key="3">
    <source>
        <dbReference type="ARBA" id="ARBA00022737"/>
    </source>
</evidence>
<dbReference type="GO" id="GO:0000976">
    <property type="term" value="F:transcription cis-regulatory region binding"/>
    <property type="evidence" value="ECO:0007669"/>
    <property type="project" value="TreeGrafter"/>
</dbReference>
<dbReference type="Pfam" id="PF02381">
    <property type="entry name" value="MraZ"/>
    <property type="match status" value="2"/>
</dbReference>
<dbReference type="GO" id="GO:0009295">
    <property type="term" value="C:nucleoid"/>
    <property type="evidence" value="ECO:0007669"/>
    <property type="project" value="UniProtKB-SubCell"/>
</dbReference>
<dbReference type="PANTHER" id="PTHR34701">
    <property type="entry name" value="TRANSCRIPTIONAL REGULATOR MRAZ"/>
    <property type="match status" value="1"/>
</dbReference>
<dbReference type="HAMAP" id="MF_01008">
    <property type="entry name" value="MraZ"/>
    <property type="match status" value="1"/>
</dbReference>
<protein>
    <recommendedName>
        <fullName evidence="1 7">Transcriptional regulator MraZ</fullName>
    </recommendedName>
</protein>
<comment type="subcellular location">
    <subcellularLocation>
        <location evidence="7">Cytoplasm</location>
        <location evidence="7">Nucleoid</location>
    </subcellularLocation>
</comment>